<dbReference type="Proteomes" id="UP001156882">
    <property type="component" value="Unassembled WGS sequence"/>
</dbReference>
<evidence type="ECO:0008006" key="4">
    <source>
        <dbReference type="Google" id="ProtNLM"/>
    </source>
</evidence>
<dbReference type="EMBL" id="BSPC01000096">
    <property type="protein sequence ID" value="GLS24100.1"/>
    <property type="molecule type" value="Genomic_DNA"/>
</dbReference>
<keyword evidence="1" id="KW-1133">Transmembrane helix</keyword>
<feature type="transmembrane region" description="Helical" evidence="1">
    <location>
        <begin position="70"/>
        <end position="91"/>
    </location>
</feature>
<feature type="transmembrane region" description="Helical" evidence="1">
    <location>
        <begin position="7"/>
        <end position="28"/>
    </location>
</feature>
<evidence type="ECO:0000256" key="1">
    <source>
        <dbReference type="SAM" id="Phobius"/>
    </source>
</evidence>
<keyword evidence="1" id="KW-0812">Transmembrane</keyword>
<evidence type="ECO:0000313" key="3">
    <source>
        <dbReference type="Proteomes" id="UP001156882"/>
    </source>
</evidence>
<name>A0ABQ6CYI3_9HYPH</name>
<accession>A0ABQ6CYI3</accession>
<proteinExistence type="predicted"/>
<keyword evidence="3" id="KW-1185">Reference proteome</keyword>
<sequence>MQTLPMATRFLVASGALIVLFSVGWWWVTYRDVIGYDYMSLPDAGVCLVSNTDICQLARSLCSSAHPLAIIAYWSASIWIGVAALCGSLVTGTARNA</sequence>
<gene>
    <name evidence="2" type="ORF">GCM10007874_71210</name>
</gene>
<evidence type="ECO:0000313" key="2">
    <source>
        <dbReference type="EMBL" id="GLS24100.1"/>
    </source>
</evidence>
<keyword evidence="1" id="KW-0472">Membrane</keyword>
<organism evidence="2 3">
    <name type="scientific">Labrys miyagiensis</name>
    <dbReference type="NCBI Taxonomy" id="346912"/>
    <lineage>
        <taxon>Bacteria</taxon>
        <taxon>Pseudomonadati</taxon>
        <taxon>Pseudomonadota</taxon>
        <taxon>Alphaproteobacteria</taxon>
        <taxon>Hyphomicrobiales</taxon>
        <taxon>Xanthobacteraceae</taxon>
        <taxon>Labrys</taxon>
    </lineage>
</organism>
<reference evidence="3" key="1">
    <citation type="journal article" date="2019" name="Int. J. Syst. Evol. Microbiol.">
        <title>The Global Catalogue of Microorganisms (GCM) 10K type strain sequencing project: providing services to taxonomists for standard genome sequencing and annotation.</title>
        <authorList>
            <consortium name="The Broad Institute Genomics Platform"/>
            <consortium name="The Broad Institute Genome Sequencing Center for Infectious Disease"/>
            <person name="Wu L."/>
            <person name="Ma J."/>
        </authorList>
    </citation>
    <scope>NUCLEOTIDE SEQUENCE [LARGE SCALE GENOMIC DNA]</scope>
    <source>
        <strain evidence="3">NBRC 101365</strain>
    </source>
</reference>
<protein>
    <recommendedName>
        <fullName evidence="4">Transmembrane protein</fullName>
    </recommendedName>
</protein>
<comment type="caution">
    <text evidence="2">The sequence shown here is derived from an EMBL/GenBank/DDBJ whole genome shotgun (WGS) entry which is preliminary data.</text>
</comment>